<proteinExistence type="predicted"/>
<dbReference type="Gramene" id="RZC76814">
    <property type="protein sequence ID" value="RZC76814"/>
    <property type="gene ID" value="C5167_000951"/>
</dbReference>
<dbReference type="EMBL" id="CM010723">
    <property type="protein sequence ID" value="RZC76814.1"/>
    <property type="molecule type" value="Genomic_DNA"/>
</dbReference>
<feature type="transmembrane region" description="Helical" evidence="1">
    <location>
        <begin position="9"/>
        <end position="27"/>
    </location>
</feature>
<dbReference type="AlphaFoldDB" id="A0A4Y7KTZ9"/>
<evidence type="ECO:0000313" key="3">
    <source>
        <dbReference type="Proteomes" id="UP000316621"/>
    </source>
</evidence>
<reference evidence="2 3" key="1">
    <citation type="journal article" date="2018" name="Science">
        <title>The opium poppy genome and morphinan production.</title>
        <authorList>
            <person name="Guo L."/>
            <person name="Winzer T."/>
            <person name="Yang X."/>
            <person name="Li Y."/>
            <person name="Ning Z."/>
            <person name="He Z."/>
            <person name="Teodor R."/>
            <person name="Lu Y."/>
            <person name="Bowser T.A."/>
            <person name="Graham I.A."/>
            <person name="Ye K."/>
        </authorList>
    </citation>
    <scope>NUCLEOTIDE SEQUENCE [LARGE SCALE GENOMIC DNA]</scope>
    <source>
        <strain evidence="3">cv. HN1</strain>
        <tissue evidence="2">Leaves</tissue>
    </source>
</reference>
<name>A0A4Y7KTZ9_PAPSO</name>
<keyword evidence="1" id="KW-0812">Transmembrane</keyword>
<evidence type="ECO:0000313" key="2">
    <source>
        <dbReference type="EMBL" id="RZC76814.1"/>
    </source>
</evidence>
<evidence type="ECO:0000256" key="1">
    <source>
        <dbReference type="SAM" id="Phobius"/>
    </source>
</evidence>
<dbReference type="Proteomes" id="UP000316621">
    <property type="component" value="Chromosome 9"/>
</dbReference>
<sequence>MVKLGMMKLAIKIMVVLVIIVVMKLVVEICCDCGGLEMFAVVILTVTITSFTNVTAKNINARGGGAGGVFVVSTSSS</sequence>
<accession>A0A4Y7KTZ9</accession>
<protein>
    <submittedName>
        <fullName evidence="2">Uncharacterized protein</fullName>
    </submittedName>
</protein>
<feature type="transmembrane region" description="Helical" evidence="1">
    <location>
        <begin position="39"/>
        <end position="56"/>
    </location>
</feature>
<gene>
    <name evidence="2" type="ORF">C5167_000951</name>
</gene>
<keyword evidence="1" id="KW-0472">Membrane</keyword>
<keyword evidence="3" id="KW-1185">Reference proteome</keyword>
<keyword evidence="1" id="KW-1133">Transmembrane helix</keyword>
<organism evidence="2 3">
    <name type="scientific">Papaver somniferum</name>
    <name type="common">Opium poppy</name>
    <dbReference type="NCBI Taxonomy" id="3469"/>
    <lineage>
        <taxon>Eukaryota</taxon>
        <taxon>Viridiplantae</taxon>
        <taxon>Streptophyta</taxon>
        <taxon>Embryophyta</taxon>
        <taxon>Tracheophyta</taxon>
        <taxon>Spermatophyta</taxon>
        <taxon>Magnoliopsida</taxon>
        <taxon>Ranunculales</taxon>
        <taxon>Papaveraceae</taxon>
        <taxon>Papaveroideae</taxon>
        <taxon>Papaver</taxon>
    </lineage>
</organism>